<gene>
    <name evidence="2" type="ORF">J2S48_003864</name>
</gene>
<comment type="caution">
    <text evidence="2">The sequence shown here is derived from an EMBL/GenBank/DDBJ whole genome shotgun (WGS) entry which is preliminary data.</text>
</comment>
<organism evidence="2 3">
    <name type="scientific">Promicromonospora iranensis</name>
    <dbReference type="NCBI Taxonomy" id="1105144"/>
    <lineage>
        <taxon>Bacteria</taxon>
        <taxon>Bacillati</taxon>
        <taxon>Actinomycetota</taxon>
        <taxon>Actinomycetes</taxon>
        <taxon>Micrococcales</taxon>
        <taxon>Promicromonosporaceae</taxon>
        <taxon>Promicromonospora</taxon>
    </lineage>
</organism>
<evidence type="ECO:0000313" key="3">
    <source>
        <dbReference type="Proteomes" id="UP001183585"/>
    </source>
</evidence>
<evidence type="ECO:0000313" key="2">
    <source>
        <dbReference type="EMBL" id="MDR7384349.1"/>
    </source>
</evidence>
<evidence type="ECO:0000256" key="1">
    <source>
        <dbReference type="SAM" id="MobiDB-lite"/>
    </source>
</evidence>
<protein>
    <recommendedName>
        <fullName evidence="4">3-methyladenine DNA glycosylase</fullName>
    </recommendedName>
</protein>
<proteinExistence type="predicted"/>
<reference evidence="2 3" key="1">
    <citation type="submission" date="2023-07" db="EMBL/GenBank/DDBJ databases">
        <title>Sequencing the genomes of 1000 actinobacteria strains.</title>
        <authorList>
            <person name="Klenk H.-P."/>
        </authorList>
    </citation>
    <scope>NUCLEOTIDE SEQUENCE [LARGE SCALE GENOMIC DNA]</scope>
    <source>
        <strain evidence="2 3">DSM 45554</strain>
    </source>
</reference>
<evidence type="ECO:0008006" key="4">
    <source>
        <dbReference type="Google" id="ProtNLM"/>
    </source>
</evidence>
<accession>A0ABU2CSN9</accession>
<feature type="region of interest" description="Disordered" evidence="1">
    <location>
        <begin position="1"/>
        <end position="29"/>
    </location>
</feature>
<dbReference type="EMBL" id="JAVDYE010000001">
    <property type="protein sequence ID" value="MDR7384349.1"/>
    <property type="molecule type" value="Genomic_DNA"/>
</dbReference>
<sequence>MSTALGEPVAPGAPDAVGHEPVVREAGASPARVLRPEEWQPLADAHAERADALTAVWREARDAGRKHAIEDFLFTYYPTRLTHLRRWHPGAGVTLLLPDGEGATAADDAPGPEDRRSWRWHTATRSAAGDARTRDTVTLDTVTLDVAAFLADRGDTVRYVRDLLSATASRPGTFGCFGLHEWAMVYRDREAGRDQRHPLPLRLGHAGTDSVVEANPVRCSHFDAFRFFTPEATGRNQLQPTRAAQVGMEQPGCLHANMDLYKWCLKLGPAVPGDLLLDAFELARDIRWTDMAASPYDVSAYGVDAVEIETPQGKAEYVRRQRDFARRSDDLRYRLVAVCDTVLGTAADPRSQTTSAATSSATQLATVTVQNGTGP</sequence>
<dbReference type="Proteomes" id="UP001183585">
    <property type="component" value="Unassembled WGS sequence"/>
</dbReference>
<name>A0ABU2CSN9_9MICO</name>
<keyword evidence="3" id="KW-1185">Reference proteome</keyword>